<dbReference type="CDD" id="cd16325">
    <property type="entry name" value="LolA"/>
    <property type="match status" value="1"/>
</dbReference>
<accession>A0A9Q6Z0S1</accession>
<keyword evidence="2" id="KW-0813">Transport</keyword>
<evidence type="ECO:0000256" key="4">
    <source>
        <dbReference type="ARBA" id="ARBA00022927"/>
    </source>
</evidence>
<keyword evidence="7" id="KW-1185">Reference proteome</keyword>
<keyword evidence="3 5" id="KW-0732">Signal</keyword>
<protein>
    <submittedName>
        <fullName evidence="6">Outer membrane lipoprotein carrier protein LolA</fullName>
    </submittedName>
</protein>
<dbReference type="OrthoDB" id="7025041at2"/>
<name>A0A9Q6Z0S1_HISSO</name>
<feature type="chain" id="PRO_5040256392" evidence="5">
    <location>
        <begin position="20"/>
        <end position="195"/>
    </location>
</feature>
<dbReference type="AlphaFoldDB" id="A0A9Q6Z0S1"/>
<dbReference type="RefSeq" id="WP_075293597.1">
    <property type="nucleotide sequence ID" value="NZ_CP018802.1"/>
</dbReference>
<dbReference type="Pfam" id="PF19574">
    <property type="entry name" value="LolA_3"/>
    <property type="match status" value="1"/>
</dbReference>
<evidence type="ECO:0000256" key="2">
    <source>
        <dbReference type="ARBA" id="ARBA00022448"/>
    </source>
</evidence>
<dbReference type="InterPro" id="IPR029046">
    <property type="entry name" value="LolA/LolB/LppX"/>
</dbReference>
<feature type="signal peptide" evidence="5">
    <location>
        <begin position="1"/>
        <end position="19"/>
    </location>
</feature>
<dbReference type="SUPFAM" id="SSF89392">
    <property type="entry name" value="Prokaryotic lipoproteins and lipoprotein localization factors"/>
    <property type="match status" value="1"/>
</dbReference>
<keyword evidence="6" id="KW-0449">Lipoprotein</keyword>
<dbReference type="EMBL" id="CP066558">
    <property type="protein sequence ID" value="QQF82469.1"/>
    <property type="molecule type" value="Genomic_DNA"/>
</dbReference>
<keyword evidence="4" id="KW-0653">Protein transport</keyword>
<reference evidence="6 7" key="1">
    <citation type="submission" date="2020-12" db="EMBL/GenBank/DDBJ databases">
        <title>ASc-MMNZ-VFA-070.</title>
        <authorList>
            <person name="Schryvers A."/>
            <person name="Mostafa Nazari M."/>
            <person name="Farshchi Andisi V."/>
            <person name="Timsit E."/>
            <person name="Walter Morck D."/>
        </authorList>
    </citation>
    <scope>NUCLEOTIDE SEQUENCE [LARGE SCALE GENOMIC DNA]</scope>
    <source>
        <strain evidence="6 7">ASc-MMNZ-VFA-070</strain>
    </source>
</reference>
<dbReference type="Gene3D" id="2.50.20.10">
    <property type="entry name" value="Lipoprotein localisation LolA/LolB/LppX"/>
    <property type="match status" value="1"/>
</dbReference>
<evidence type="ECO:0000313" key="7">
    <source>
        <dbReference type="Proteomes" id="UP000595373"/>
    </source>
</evidence>
<proteinExistence type="predicted"/>
<evidence type="ECO:0000256" key="3">
    <source>
        <dbReference type="ARBA" id="ARBA00022729"/>
    </source>
</evidence>
<evidence type="ECO:0000256" key="5">
    <source>
        <dbReference type="SAM" id="SignalP"/>
    </source>
</evidence>
<gene>
    <name evidence="6" type="ORF">JFL49_00670</name>
</gene>
<dbReference type="Proteomes" id="UP000595373">
    <property type="component" value="Chromosome"/>
</dbReference>
<evidence type="ECO:0000256" key="1">
    <source>
        <dbReference type="ARBA" id="ARBA00011245"/>
    </source>
</evidence>
<sequence length="195" mass="22371">MKKYLFVLLILLCCKNLWAFSQDDLVHLLQKPQNTQGEFSQQRYLKALTKPITTSGKFILIKNKGLVWETEKPFTHQLKVTAKGISQWNGTAWENHSRLGQGEQIKLFLGLLSGDIQALATQFDVVLSGDEHNWQLQLMPSSLLMKQIFNQIIIQGNVAVQRIELHEKQGDRTLILFNNQQINLPLSPFIQSVFQ</sequence>
<dbReference type="InterPro" id="IPR004564">
    <property type="entry name" value="OM_lipoprot_carrier_LolA-like"/>
</dbReference>
<organism evidence="6 7">
    <name type="scientific">Histophilus somni</name>
    <name type="common">Haemophilus somnus</name>
    <dbReference type="NCBI Taxonomy" id="731"/>
    <lineage>
        <taxon>Bacteria</taxon>
        <taxon>Pseudomonadati</taxon>
        <taxon>Pseudomonadota</taxon>
        <taxon>Gammaproteobacteria</taxon>
        <taxon>Pasteurellales</taxon>
        <taxon>Pasteurellaceae</taxon>
        <taxon>Histophilus</taxon>
    </lineage>
</organism>
<comment type="subunit">
    <text evidence="1">Monomer.</text>
</comment>
<evidence type="ECO:0000313" key="6">
    <source>
        <dbReference type="EMBL" id="QQF82469.1"/>
    </source>
</evidence>
<dbReference type="GO" id="GO:0015031">
    <property type="term" value="P:protein transport"/>
    <property type="evidence" value="ECO:0007669"/>
    <property type="project" value="UniProtKB-KW"/>
</dbReference>